<proteinExistence type="predicted"/>
<protein>
    <submittedName>
        <fullName evidence="1">Uncharacterized protein</fullName>
    </submittedName>
</protein>
<name>A0A6J5NLC2_9CAUD</name>
<gene>
    <name evidence="1" type="ORF">UFOVP713_7</name>
</gene>
<organism evidence="1">
    <name type="scientific">uncultured Caudovirales phage</name>
    <dbReference type="NCBI Taxonomy" id="2100421"/>
    <lineage>
        <taxon>Viruses</taxon>
        <taxon>Duplodnaviria</taxon>
        <taxon>Heunggongvirae</taxon>
        <taxon>Uroviricota</taxon>
        <taxon>Caudoviricetes</taxon>
        <taxon>Peduoviridae</taxon>
        <taxon>Maltschvirus</taxon>
        <taxon>Maltschvirus maltsch</taxon>
    </lineage>
</organism>
<reference evidence="1" key="1">
    <citation type="submission" date="2020-04" db="EMBL/GenBank/DDBJ databases">
        <authorList>
            <person name="Chiriac C."/>
            <person name="Salcher M."/>
            <person name="Ghai R."/>
            <person name="Kavagutti S V."/>
        </authorList>
    </citation>
    <scope>NUCLEOTIDE SEQUENCE</scope>
</reference>
<sequence>MSYNIEQINSGFQSLTSAGLAEGTNANTYKTVNTLAYTINGVFKSKGATDNIAMTSTAGTVPPSSAALYAVWIDTDGNFSNTRGPVVDAADPCPVPTQTTANVALVGLIKVVTNSSTTFTPGSTDLGNAGVTDTYYNCSVMPGAAL</sequence>
<dbReference type="EMBL" id="LR796676">
    <property type="protein sequence ID" value="CAB4158506.1"/>
    <property type="molecule type" value="Genomic_DNA"/>
</dbReference>
<evidence type="ECO:0000313" key="1">
    <source>
        <dbReference type="EMBL" id="CAB4158506.1"/>
    </source>
</evidence>
<accession>A0A6J5NLC2</accession>